<protein>
    <recommendedName>
        <fullName evidence="1">Putative phage metallopeptidase domain-containing protein</fullName>
    </recommendedName>
</protein>
<proteinExistence type="predicted"/>
<evidence type="ECO:0000313" key="2">
    <source>
        <dbReference type="EMBL" id="GAF89263.1"/>
    </source>
</evidence>
<accession>X0T6Y5</accession>
<organism evidence="2">
    <name type="scientific">marine sediment metagenome</name>
    <dbReference type="NCBI Taxonomy" id="412755"/>
    <lineage>
        <taxon>unclassified sequences</taxon>
        <taxon>metagenomes</taxon>
        <taxon>ecological metagenomes</taxon>
    </lineage>
</organism>
<sequence>MSSKLWQAEKEVMDTVQSLIAQHHPHLAVCDNEIAVVFKEKASKAGDAVVAGKSAKAPELLGVLGETDWKFIITLGADVWVNLDDKEKLALLDHHLCACRVDEKPDNPGEYKFFIQPPDVAFYREEVERHGFWRKGEVASTPPDKTLVEKLFGPEN</sequence>
<gene>
    <name evidence="2" type="ORF">S01H1_31285</name>
</gene>
<name>X0T6Y5_9ZZZZ</name>
<feature type="domain" description="Putative phage metallopeptidase" evidence="1">
    <location>
        <begin position="6"/>
        <end position="135"/>
    </location>
</feature>
<reference evidence="2" key="1">
    <citation type="journal article" date="2014" name="Front. Microbiol.">
        <title>High frequency of phylogenetically diverse reductive dehalogenase-homologous genes in deep subseafloor sedimentary metagenomes.</title>
        <authorList>
            <person name="Kawai M."/>
            <person name="Futagami T."/>
            <person name="Toyoda A."/>
            <person name="Takaki Y."/>
            <person name="Nishi S."/>
            <person name="Hori S."/>
            <person name="Arai W."/>
            <person name="Tsubouchi T."/>
            <person name="Morono Y."/>
            <person name="Uchiyama I."/>
            <person name="Ito T."/>
            <person name="Fujiyama A."/>
            <person name="Inagaki F."/>
            <person name="Takami H."/>
        </authorList>
    </citation>
    <scope>NUCLEOTIDE SEQUENCE</scope>
    <source>
        <strain evidence="2">Expedition CK06-06</strain>
    </source>
</reference>
<evidence type="ECO:0000259" key="1">
    <source>
        <dbReference type="Pfam" id="PF18894"/>
    </source>
</evidence>
<comment type="caution">
    <text evidence="2">The sequence shown here is derived from an EMBL/GenBank/DDBJ whole genome shotgun (WGS) entry which is preliminary data.</text>
</comment>
<dbReference type="EMBL" id="BARS01019293">
    <property type="protein sequence ID" value="GAF89263.1"/>
    <property type="molecule type" value="Genomic_DNA"/>
</dbReference>
<dbReference type="AlphaFoldDB" id="X0T6Y5"/>
<dbReference type="Pfam" id="PF18894">
    <property type="entry name" value="PhageMetallopep"/>
    <property type="match status" value="1"/>
</dbReference>
<dbReference type="InterPro" id="IPR043998">
    <property type="entry name" value="Put_Metallopep"/>
</dbReference>